<dbReference type="Proteomes" id="UP000238042">
    <property type="component" value="Unassembled WGS sequence"/>
</dbReference>
<name>A0A2S8A889_9FLAO</name>
<dbReference type="EMBL" id="PSZM01000045">
    <property type="protein sequence ID" value="PQL90773.1"/>
    <property type="molecule type" value="Genomic_DNA"/>
</dbReference>
<proteinExistence type="predicted"/>
<keyword evidence="2" id="KW-1185">Reference proteome</keyword>
<evidence type="ECO:0000313" key="1">
    <source>
        <dbReference type="EMBL" id="PQL90773.1"/>
    </source>
</evidence>
<dbReference type="AlphaFoldDB" id="A0A2S8A889"/>
<sequence>MKLPKFLIADNSDFPDDLYVVHTEFPRFILNVEEEEVEWFDELEGEEEEITNEVNHLIQQAFDFCDDEIDKYEEEEE</sequence>
<protein>
    <submittedName>
        <fullName evidence="1">Uncharacterized protein</fullName>
    </submittedName>
</protein>
<organism evidence="1 2">
    <name type="scientific">Apibacter adventoris</name>
    <dbReference type="NCBI Taxonomy" id="1679466"/>
    <lineage>
        <taxon>Bacteria</taxon>
        <taxon>Pseudomonadati</taxon>
        <taxon>Bacteroidota</taxon>
        <taxon>Flavobacteriia</taxon>
        <taxon>Flavobacteriales</taxon>
        <taxon>Weeksellaceae</taxon>
        <taxon>Apibacter</taxon>
    </lineage>
</organism>
<reference evidence="1 2" key="1">
    <citation type="submission" date="2018-02" db="EMBL/GenBank/DDBJ databases">
        <title>Genome sequences of Apibacter spp., gut symbionts of Asian honey bees.</title>
        <authorList>
            <person name="Kwong W.K."/>
            <person name="Steele M.I."/>
            <person name="Moran N.A."/>
        </authorList>
    </citation>
    <scope>NUCLEOTIDE SEQUENCE [LARGE SCALE GENOMIC DNA]</scope>
    <source>
        <strain evidence="2">wkB301</strain>
    </source>
</reference>
<accession>A0A2S8A889</accession>
<dbReference type="OrthoDB" id="1099259at2"/>
<evidence type="ECO:0000313" key="2">
    <source>
        <dbReference type="Proteomes" id="UP000238042"/>
    </source>
</evidence>
<dbReference type="RefSeq" id="WP_105247415.1">
    <property type="nucleotide sequence ID" value="NZ_PSZM01000045.1"/>
</dbReference>
<gene>
    <name evidence="1" type="ORF">C4S77_09970</name>
</gene>
<comment type="caution">
    <text evidence="1">The sequence shown here is derived from an EMBL/GenBank/DDBJ whole genome shotgun (WGS) entry which is preliminary data.</text>
</comment>